<evidence type="ECO:0000313" key="1">
    <source>
        <dbReference type="EMBL" id="PHJ36429.1"/>
    </source>
</evidence>
<dbReference type="AlphaFoldDB" id="A0AA44UAU4"/>
<comment type="caution">
    <text evidence="1">The sequence shown here is derived from an EMBL/GenBank/DDBJ whole genome shotgun (WGS) entry which is preliminary data.</text>
</comment>
<accession>A0AA44UAU4</accession>
<protein>
    <submittedName>
        <fullName evidence="1">Uncharacterized protein</fullName>
    </submittedName>
</protein>
<dbReference type="Proteomes" id="UP000223296">
    <property type="component" value="Unassembled WGS sequence"/>
</dbReference>
<gene>
    <name evidence="1" type="ORF">N776_10015</name>
</gene>
<dbReference type="EMBL" id="AVBE01000002">
    <property type="protein sequence ID" value="PHJ36429.1"/>
    <property type="molecule type" value="Genomic_DNA"/>
</dbReference>
<sequence length="29" mass="3618">MQKENKMSIQEIYYNQETGYEYAFRQIVL</sequence>
<reference evidence="1 2" key="1">
    <citation type="submission" date="2013-08" db="EMBL/GenBank/DDBJ databases">
        <authorList>
            <person name="Trees D."/>
        </authorList>
    </citation>
    <scope>NUCLEOTIDE SEQUENCE [LARGE SCALE GENOMIC DNA]</scope>
    <source>
        <strain evidence="1 2">3502</strain>
    </source>
</reference>
<organism evidence="1 2">
    <name type="scientific">Neisseria gonorrhoeae 3502</name>
    <dbReference type="NCBI Taxonomy" id="1193404"/>
    <lineage>
        <taxon>Bacteria</taxon>
        <taxon>Pseudomonadati</taxon>
        <taxon>Pseudomonadota</taxon>
        <taxon>Betaproteobacteria</taxon>
        <taxon>Neisseriales</taxon>
        <taxon>Neisseriaceae</taxon>
        <taxon>Neisseria</taxon>
    </lineage>
</organism>
<evidence type="ECO:0000313" key="2">
    <source>
        <dbReference type="Proteomes" id="UP000223296"/>
    </source>
</evidence>
<proteinExistence type="predicted"/>
<name>A0AA44UAU4_NEIGO</name>